<dbReference type="PROSITE" id="PS01162">
    <property type="entry name" value="QOR_ZETA_CRYSTAL"/>
    <property type="match status" value="1"/>
</dbReference>
<dbReference type="InterPro" id="IPR036291">
    <property type="entry name" value="NAD(P)-bd_dom_sf"/>
</dbReference>
<evidence type="ECO:0000256" key="1">
    <source>
        <dbReference type="ARBA" id="ARBA00022857"/>
    </source>
</evidence>
<dbReference type="PANTHER" id="PTHR48106">
    <property type="entry name" value="QUINONE OXIDOREDUCTASE PIG3-RELATED"/>
    <property type="match status" value="1"/>
</dbReference>
<dbReference type="InterPro" id="IPR020843">
    <property type="entry name" value="ER"/>
</dbReference>
<feature type="domain" description="Enoyl reductase (ER)" evidence="3">
    <location>
        <begin position="12"/>
        <end position="323"/>
    </location>
</feature>
<dbReference type="Gene3D" id="3.40.50.720">
    <property type="entry name" value="NAD(P)-binding Rossmann-like Domain"/>
    <property type="match status" value="1"/>
</dbReference>
<protein>
    <submittedName>
        <fullName evidence="4">Quinone oxidoreductase</fullName>
    </submittedName>
</protein>
<dbReference type="PANTHER" id="PTHR48106:SF13">
    <property type="entry name" value="QUINONE OXIDOREDUCTASE-RELATED"/>
    <property type="match status" value="1"/>
</dbReference>
<dbReference type="InterPro" id="IPR013154">
    <property type="entry name" value="ADH-like_N"/>
</dbReference>
<dbReference type="InterPro" id="IPR011032">
    <property type="entry name" value="GroES-like_sf"/>
</dbReference>
<dbReference type="SUPFAM" id="SSF51735">
    <property type="entry name" value="NAD(P)-binding Rossmann-fold domains"/>
    <property type="match status" value="1"/>
</dbReference>
<dbReference type="InterPro" id="IPR002364">
    <property type="entry name" value="Quin_OxRdtase/zeta-crystal_CS"/>
</dbReference>
<dbReference type="RefSeq" id="WP_270078071.1">
    <property type="nucleotide sequence ID" value="NZ_CP115174.1"/>
</dbReference>
<name>A0ABY7NPH2_9SPHN</name>
<dbReference type="Gene3D" id="3.90.180.10">
    <property type="entry name" value="Medium-chain alcohol dehydrogenases, catalytic domain"/>
    <property type="match status" value="1"/>
</dbReference>
<reference evidence="4 5" key="1">
    <citation type="submission" date="2022-12" db="EMBL/GenBank/DDBJ databases">
        <title>Sphingomonas abieness sp. nov., an endophytic bacterium isolated from Abies koreana.</title>
        <authorList>
            <person name="Jiang L."/>
            <person name="Lee J."/>
        </authorList>
    </citation>
    <scope>NUCLEOTIDE SEQUENCE [LARGE SCALE GENOMIC DNA]</scope>
    <source>
        <strain evidence="5">PAMB 00755</strain>
    </source>
</reference>
<dbReference type="SUPFAM" id="SSF50129">
    <property type="entry name" value="GroES-like"/>
    <property type="match status" value="1"/>
</dbReference>
<proteinExistence type="predicted"/>
<dbReference type="Proteomes" id="UP001210865">
    <property type="component" value="Chromosome"/>
</dbReference>
<keyword evidence="5" id="KW-1185">Reference proteome</keyword>
<dbReference type="SMART" id="SM00829">
    <property type="entry name" value="PKS_ER"/>
    <property type="match status" value="1"/>
</dbReference>
<evidence type="ECO:0000256" key="2">
    <source>
        <dbReference type="ARBA" id="ARBA00023002"/>
    </source>
</evidence>
<gene>
    <name evidence="4" type="ORF">PBT88_04730</name>
</gene>
<dbReference type="InterPro" id="IPR047618">
    <property type="entry name" value="QOR-like"/>
</dbReference>
<keyword evidence="2" id="KW-0560">Oxidoreductase</keyword>
<accession>A0ABY7NPH2</accession>
<sequence>MSDFRMIIRQTGGPEAIEREAISPVDPGTGQVRVRQSAIGLNFIDTYHRSGLYTLDLPTGLGSEAAGTIEAVGDGVEGLAVGDRVAYAGGAPGAYATVRTLAADLLVPLPDTIDDRTAAAAMLKGMTAAYLIGPCARIEAGQTVLVHAAAGGVGSILVQWLKALDVTVIAHAGSPAKAEQARQLGAHHALSCPLDALATEVRAITGGQGVAVALDGVGKASWDASLQSLARRGLLVTYGNASGAVAPIDVLSLSKAGSVFVTRPTLADYAGNAAERRDLAGKLFDAIAGGAVTIPIGQTFALADAADAHRALEFRATTGATVLLP</sequence>
<dbReference type="EMBL" id="CP115174">
    <property type="protein sequence ID" value="WBO23439.1"/>
    <property type="molecule type" value="Genomic_DNA"/>
</dbReference>
<dbReference type="Pfam" id="PF00107">
    <property type="entry name" value="ADH_zinc_N"/>
    <property type="match status" value="1"/>
</dbReference>
<dbReference type="Pfam" id="PF08240">
    <property type="entry name" value="ADH_N"/>
    <property type="match status" value="1"/>
</dbReference>
<organism evidence="4 5">
    <name type="scientific">Sphingomonas abietis</name>
    <dbReference type="NCBI Taxonomy" id="3012344"/>
    <lineage>
        <taxon>Bacteria</taxon>
        <taxon>Pseudomonadati</taxon>
        <taxon>Pseudomonadota</taxon>
        <taxon>Alphaproteobacteria</taxon>
        <taxon>Sphingomonadales</taxon>
        <taxon>Sphingomonadaceae</taxon>
        <taxon>Sphingomonas</taxon>
    </lineage>
</organism>
<dbReference type="InterPro" id="IPR013149">
    <property type="entry name" value="ADH-like_C"/>
</dbReference>
<evidence type="ECO:0000313" key="4">
    <source>
        <dbReference type="EMBL" id="WBO23439.1"/>
    </source>
</evidence>
<keyword evidence="1" id="KW-0521">NADP</keyword>
<evidence type="ECO:0000313" key="5">
    <source>
        <dbReference type="Proteomes" id="UP001210865"/>
    </source>
</evidence>
<evidence type="ECO:0000259" key="3">
    <source>
        <dbReference type="SMART" id="SM00829"/>
    </source>
</evidence>
<dbReference type="CDD" id="cd05286">
    <property type="entry name" value="QOR2"/>
    <property type="match status" value="1"/>
</dbReference>